<comment type="similarity">
    <text evidence="12">Belongs to the glycosyltransferase group 1 family.</text>
</comment>
<keyword evidence="4 12" id="KW-0328">Glycosyltransferase</keyword>
<comment type="catalytic activity">
    <reaction evidence="11 12">
        <text>an alpha-D-Man-(1-&gt;3)-beta-D-Man-(1-&gt;4)-beta-D-GlcNAc-(1-&gt;4)-alpha-D-GlcNAc-diphospho-di-trans,poly-cis-dolichol + GDP-alpha-D-mannose = an alpha-D-Man-(1-&gt;3)-[alpha-D-Man-(1-&gt;6)]-beta-D-Man-(1-&gt;4)-beta-D-GlcNAc-(1-&gt;4)-alpha-D-GlcNAc-diphospho-di-trans,poly-cis-dolichol + GDP + H(+)</text>
        <dbReference type="Rhea" id="RHEA:29519"/>
        <dbReference type="Rhea" id="RHEA-COMP:19513"/>
        <dbReference type="Rhea" id="RHEA-COMP:19515"/>
        <dbReference type="ChEBI" id="CHEBI:15378"/>
        <dbReference type="ChEBI" id="CHEBI:57527"/>
        <dbReference type="ChEBI" id="CHEBI:58189"/>
        <dbReference type="ChEBI" id="CHEBI:132510"/>
        <dbReference type="ChEBI" id="CHEBI:132511"/>
        <dbReference type="EC" id="2.4.1.257"/>
    </reaction>
    <physiologicalReaction direction="left-to-right" evidence="11 12">
        <dbReference type="Rhea" id="RHEA:29520"/>
    </physiologicalReaction>
</comment>
<dbReference type="PANTHER" id="PTHR45918">
    <property type="entry name" value="ALPHA-1,3/1,6-MANNOSYLTRANSFERASE ALG2"/>
    <property type="match status" value="1"/>
</dbReference>
<evidence type="ECO:0000256" key="8">
    <source>
        <dbReference type="ARBA" id="ARBA00022989"/>
    </source>
</evidence>
<evidence type="ECO:0000256" key="11">
    <source>
        <dbReference type="ARBA" id="ARBA00045104"/>
    </source>
</evidence>
<keyword evidence="5 12" id="KW-0808">Transferase</keyword>
<evidence type="ECO:0000256" key="12">
    <source>
        <dbReference type="RuleBase" id="RU367136"/>
    </source>
</evidence>
<sequence>MSRSKEERKLRIGFIHPDLGIGGAERLVVDAAVALQRRGHEVVMFTSRHDPARCFEETRDGTLKVHVLGSSLPMRLHHRVPLTIIFSILRSLLLTVLLLFSLLLPGPASPFNPLSPLEKFDVFIVDQQSVCVPLLRFVSGSRVVFYCHFPDKLLSAGWTIGPDGESVRETGGVLRRLYRWPIDKLEEWTTGQSDVILANSKFTASVYSNAFPSLRKRTPKVVYPCIDVDQYTSTKARKGKGKADRAVDLISSDRPTLISLNRFEAKKNAALAIEAFAKIHESSKIPSDQLRELRLVIAGGYDDQLDDNVNTLQRLRELCDDNLLSHYTVASASPDQSSPPADTQVLFVLNFTNAQRSYLLTSPNTLCLLYTPSNEHFGIVPIEAGACGLPVLATNSGGPLETILDPETGRLRRPTPEIWAEALGELVSLTSDDRRKLGDAARRRVNDVFTLKKLGEEMEGSCREAIRLGDVHTEVGDKMIWGGLSIMAASGVALGVTLWLS</sequence>
<evidence type="ECO:0000259" key="14">
    <source>
        <dbReference type="Pfam" id="PF13439"/>
    </source>
</evidence>
<dbReference type="InterPro" id="IPR001296">
    <property type="entry name" value="Glyco_trans_1"/>
</dbReference>
<evidence type="ECO:0000256" key="5">
    <source>
        <dbReference type="ARBA" id="ARBA00022679"/>
    </source>
</evidence>
<dbReference type="InterPro" id="IPR028098">
    <property type="entry name" value="Glyco_trans_4-like_N"/>
</dbReference>
<dbReference type="Gene3D" id="3.40.50.2000">
    <property type="entry name" value="Glycogen Phosphorylase B"/>
    <property type="match status" value="2"/>
</dbReference>
<name>A0AAD9FUU0_PAPLA</name>
<evidence type="ECO:0000256" key="7">
    <source>
        <dbReference type="ARBA" id="ARBA00022824"/>
    </source>
</evidence>
<keyword evidence="8 12" id="KW-1133">Transmembrane helix</keyword>
<dbReference type="SUPFAM" id="SSF53756">
    <property type="entry name" value="UDP-Glycosyltransferase/glycogen phosphorylase"/>
    <property type="match status" value="1"/>
</dbReference>
<comment type="pathway">
    <text evidence="3 12">Protein modification; protein glycosylation.</text>
</comment>
<evidence type="ECO:0000259" key="13">
    <source>
        <dbReference type="Pfam" id="PF00534"/>
    </source>
</evidence>
<evidence type="ECO:0000313" key="16">
    <source>
        <dbReference type="Proteomes" id="UP001182556"/>
    </source>
</evidence>
<evidence type="ECO:0000256" key="6">
    <source>
        <dbReference type="ARBA" id="ARBA00022692"/>
    </source>
</evidence>
<evidence type="ECO:0000313" key="15">
    <source>
        <dbReference type="EMBL" id="KAK1926503.1"/>
    </source>
</evidence>
<reference evidence="15" key="1">
    <citation type="submission" date="2023-02" db="EMBL/GenBank/DDBJ databases">
        <title>Identification and recombinant expression of a fungal hydrolase from Papiliotrema laurentii that hydrolyzes apple cutin and clears colloidal polyester polyurethane.</title>
        <authorList>
            <consortium name="DOE Joint Genome Institute"/>
            <person name="Roman V.A."/>
            <person name="Bojanowski C."/>
            <person name="Crable B.R."/>
            <person name="Wagner D.N."/>
            <person name="Hung C.S."/>
            <person name="Nadeau L.J."/>
            <person name="Schratz L."/>
            <person name="Haridas S."/>
            <person name="Pangilinan J."/>
            <person name="Lipzen A."/>
            <person name="Na H."/>
            <person name="Yan M."/>
            <person name="Ng V."/>
            <person name="Grigoriev I.V."/>
            <person name="Spatafora J.W."/>
            <person name="Barlow D."/>
            <person name="Biffinger J."/>
            <person name="Kelley-Loughnane N."/>
            <person name="Varaljay V.A."/>
            <person name="Crookes-Goodson W.J."/>
        </authorList>
    </citation>
    <scope>NUCLEOTIDE SEQUENCE</scope>
    <source>
        <strain evidence="15">5307AH</strain>
    </source>
</reference>
<dbReference type="EC" id="2.4.1.132" evidence="12"/>
<protein>
    <recommendedName>
        <fullName evidence="12">Alpha-1,3/1,6-mannosyltransferase ALG2</fullName>
        <ecNumber evidence="12">2.4.1.132</ecNumber>
        <ecNumber evidence="12">2.4.1.257</ecNumber>
    </recommendedName>
    <alternativeName>
        <fullName evidence="12">GDP-Man:Man(1)GlcNAc(2)-PP-Dol alpha-1,3-mannosyltransferase</fullName>
    </alternativeName>
</protein>
<evidence type="ECO:0000256" key="2">
    <source>
        <dbReference type="ARBA" id="ARBA00004586"/>
    </source>
</evidence>
<dbReference type="CDD" id="cd03805">
    <property type="entry name" value="GT4_ALG2-like"/>
    <property type="match status" value="1"/>
</dbReference>
<dbReference type="GO" id="GO:0004378">
    <property type="term" value="F:GDP-Man:Man(1)GlcNAc(2)-PP-Dol alpha-1,3-mannosyltransferase activity"/>
    <property type="evidence" value="ECO:0007669"/>
    <property type="project" value="UniProtKB-UniRule"/>
</dbReference>
<dbReference type="AlphaFoldDB" id="A0AAD9FUU0"/>
<feature type="domain" description="Glycosyl transferase family 1" evidence="13">
    <location>
        <begin position="354"/>
        <end position="444"/>
    </location>
</feature>
<dbReference type="InterPro" id="IPR027054">
    <property type="entry name" value="ALG2"/>
</dbReference>
<comment type="caution">
    <text evidence="15">The sequence shown here is derived from an EMBL/GenBank/DDBJ whole genome shotgun (WGS) entry which is preliminary data.</text>
</comment>
<dbReference type="Pfam" id="PF00534">
    <property type="entry name" value="Glycos_transf_1"/>
    <property type="match status" value="2"/>
</dbReference>
<comment type="catalytic activity">
    <reaction evidence="10 12">
        <text>a beta-D-Man-(1-&gt;4)-beta-D-GlcNAc-(1-&gt;4)-alpha-D-GlcNAc-diphospho-di-trans,poly-cis-dolichol + GDP-alpha-D-mannose = an alpha-D-Man-(1-&gt;3)-beta-D-Man-(1-&gt;4)-beta-D-GlcNAc-(1-&gt;4)-alpha-D-GlcNAc-diphospho-di-trans,poly-cis-dolichol + GDP + H(+)</text>
        <dbReference type="Rhea" id="RHEA:29515"/>
        <dbReference type="Rhea" id="RHEA-COMP:19511"/>
        <dbReference type="Rhea" id="RHEA-COMP:19513"/>
        <dbReference type="ChEBI" id="CHEBI:15378"/>
        <dbReference type="ChEBI" id="CHEBI:57527"/>
        <dbReference type="ChEBI" id="CHEBI:58189"/>
        <dbReference type="ChEBI" id="CHEBI:58472"/>
        <dbReference type="ChEBI" id="CHEBI:132510"/>
        <dbReference type="EC" id="2.4.1.132"/>
    </reaction>
    <physiologicalReaction direction="left-to-right" evidence="10 12">
        <dbReference type="Rhea" id="RHEA:29516"/>
    </physiologicalReaction>
</comment>
<accession>A0AAD9FUU0</accession>
<feature type="domain" description="Glycosyl transferase family 1" evidence="13">
    <location>
        <begin position="244"/>
        <end position="317"/>
    </location>
</feature>
<keyword evidence="6 12" id="KW-0812">Transmembrane</keyword>
<comment type="function">
    <text evidence="1 12">Mannosylates Man(2)GlcNAc(2)-dolichol diphosphate and Man(1)GlcNAc(2)-dolichol diphosphate to form Man(3)GlcNAc(2)-dolichol diphosphate.</text>
</comment>
<gene>
    <name evidence="15" type="ORF">DB88DRAFT_461054</name>
</gene>
<dbReference type="PANTHER" id="PTHR45918:SF1">
    <property type="entry name" value="ALPHA-1,3_1,6-MANNOSYLTRANSFERASE ALG2"/>
    <property type="match status" value="1"/>
</dbReference>
<organism evidence="15 16">
    <name type="scientific">Papiliotrema laurentii</name>
    <name type="common">Cryptococcus laurentii</name>
    <dbReference type="NCBI Taxonomy" id="5418"/>
    <lineage>
        <taxon>Eukaryota</taxon>
        <taxon>Fungi</taxon>
        <taxon>Dikarya</taxon>
        <taxon>Basidiomycota</taxon>
        <taxon>Agaricomycotina</taxon>
        <taxon>Tremellomycetes</taxon>
        <taxon>Tremellales</taxon>
        <taxon>Rhynchogastremaceae</taxon>
        <taxon>Papiliotrema</taxon>
    </lineage>
</organism>
<dbReference type="GO" id="GO:0005789">
    <property type="term" value="C:endoplasmic reticulum membrane"/>
    <property type="evidence" value="ECO:0007669"/>
    <property type="project" value="UniProtKB-SubCell"/>
</dbReference>
<feature type="transmembrane region" description="Helical" evidence="12">
    <location>
        <begin position="80"/>
        <end position="104"/>
    </location>
</feature>
<evidence type="ECO:0000256" key="10">
    <source>
        <dbReference type="ARBA" id="ARBA00045103"/>
    </source>
</evidence>
<keyword evidence="7 12" id="KW-0256">Endoplasmic reticulum</keyword>
<dbReference type="GO" id="GO:0102704">
    <property type="term" value="F:GDP-Man:Man(2)GlcNAc(2)-PP-Dol alpha-1,6-mannosyltransferase activity"/>
    <property type="evidence" value="ECO:0007669"/>
    <property type="project" value="UniProtKB-UniRule"/>
</dbReference>
<dbReference type="Proteomes" id="UP001182556">
    <property type="component" value="Unassembled WGS sequence"/>
</dbReference>
<proteinExistence type="inferred from homology"/>
<evidence type="ECO:0000256" key="9">
    <source>
        <dbReference type="ARBA" id="ARBA00023136"/>
    </source>
</evidence>
<dbReference type="EC" id="2.4.1.257" evidence="12"/>
<dbReference type="EMBL" id="JAODAN010000002">
    <property type="protein sequence ID" value="KAK1926503.1"/>
    <property type="molecule type" value="Genomic_DNA"/>
</dbReference>
<evidence type="ECO:0000256" key="3">
    <source>
        <dbReference type="ARBA" id="ARBA00004922"/>
    </source>
</evidence>
<dbReference type="Pfam" id="PF13439">
    <property type="entry name" value="Glyco_transf_4"/>
    <property type="match status" value="1"/>
</dbReference>
<keyword evidence="9 12" id="KW-0472">Membrane</keyword>
<feature type="domain" description="Glycosyltransferase subfamily 4-like N-terminal" evidence="14">
    <location>
        <begin position="21"/>
        <end position="229"/>
    </location>
</feature>
<evidence type="ECO:0000256" key="1">
    <source>
        <dbReference type="ARBA" id="ARBA00003142"/>
    </source>
</evidence>
<evidence type="ECO:0000256" key="4">
    <source>
        <dbReference type="ARBA" id="ARBA00022676"/>
    </source>
</evidence>
<comment type="subcellular location">
    <subcellularLocation>
        <location evidence="2 12">Endoplasmic reticulum membrane</location>
    </subcellularLocation>
</comment>
<keyword evidence="16" id="KW-1185">Reference proteome</keyword>